<evidence type="ECO:0000256" key="1">
    <source>
        <dbReference type="SAM" id="Coils"/>
    </source>
</evidence>
<dbReference type="EMBL" id="LGRX02003294">
    <property type="protein sequence ID" value="KAK3282457.1"/>
    <property type="molecule type" value="Genomic_DNA"/>
</dbReference>
<accession>A0AAE0GQI9</accession>
<dbReference type="Proteomes" id="UP001190700">
    <property type="component" value="Unassembled WGS sequence"/>
</dbReference>
<dbReference type="AlphaFoldDB" id="A0AAE0GQI9"/>
<dbReference type="GO" id="GO:0005737">
    <property type="term" value="C:cytoplasm"/>
    <property type="evidence" value="ECO:0007669"/>
    <property type="project" value="TreeGrafter"/>
</dbReference>
<gene>
    <name evidence="4" type="ORF">CYMTET_9806</name>
</gene>
<feature type="coiled-coil region" evidence="1">
    <location>
        <begin position="23"/>
        <end position="81"/>
    </location>
</feature>
<organism evidence="4 5">
    <name type="scientific">Cymbomonas tetramitiformis</name>
    <dbReference type="NCBI Taxonomy" id="36881"/>
    <lineage>
        <taxon>Eukaryota</taxon>
        <taxon>Viridiplantae</taxon>
        <taxon>Chlorophyta</taxon>
        <taxon>Pyramimonadophyceae</taxon>
        <taxon>Pyramimonadales</taxon>
        <taxon>Pyramimonadaceae</taxon>
        <taxon>Cymbomonas</taxon>
    </lineage>
</organism>
<dbReference type="PANTHER" id="PTHR45876:SF8">
    <property type="entry name" value="FI04035P"/>
    <property type="match status" value="1"/>
</dbReference>
<evidence type="ECO:0000313" key="5">
    <source>
        <dbReference type="Proteomes" id="UP001190700"/>
    </source>
</evidence>
<evidence type="ECO:0000313" key="4">
    <source>
        <dbReference type="EMBL" id="KAK3282457.1"/>
    </source>
</evidence>
<sequence length="556" mass="60889">IERFGLTTTYYRSRRHHCVHVTVQQAEAAAAKLQRQIDVLRGIQAQLTSNAEPAVLAPLLATAHELELRAHEVELAQMLEDVMVDTQKAVDDRNLEKTLMADLELHNKLESAIQAGQLAMLEAVLEEVKAANWSAGDPTLLQALELQKQLRLAQEAEQALQNAISQRDSGMLESAIVNASKVGLQEGLRVMMEADALLCCLHAEAAAKAKLLAVMDAAEAGNRAELQACLEDCILKDLGDAEEVKLAREKMAALEEEEARQAAHKLQCEQLMADIEALDLEHKLGALTEPEEAKYLQIMEAAVQLGLSDDLTVLKAKDEHESLSQIKADPLTTWMSYSRSQHMASGAKKKKKGHHKEGKLAKANSKKLKRSVTATVTAEAASTGVSELEWSPRPLRNPLMHIPNSQHALAQKALGCHRSLLVFMGDRPNTYPSTVAPTILEAGLSDPILANEIYLQLMRQLSSNPSAESTGYGWKMFCICAQVFHPSDDELKQMTESFVGAHTVEAEATEAESAQVGVSLGKRVALLAKSCLRSLKNASSGKVLPMQQIDRYRKML</sequence>
<keyword evidence="1" id="KW-0175">Coiled coil</keyword>
<dbReference type="PANTHER" id="PTHR45876">
    <property type="entry name" value="FI04035P"/>
    <property type="match status" value="1"/>
</dbReference>
<dbReference type="InterPro" id="IPR000857">
    <property type="entry name" value="MyTH4_dom"/>
</dbReference>
<evidence type="ECO:0000259" key="3">
    <source>
        <dbReference type="PROSITE" id="PS51016"/>
    </source>
</evidence>
<feature type="non-terminal residue" evidence="4">
    <location>
        <position position="1"/>
    </location>
</feature>
<protein>
    <recommendedName>
        <fullName evidence="3">MyTH4 domain-containing protein</fullName>
    </recommendedName>
</protein>
<feature type="region of interest" description="Disordered" evidence="2">
    <location>
        <begin position="342"/>
        <end position="366"/>
    </location>
</feature>
<dbReference type="Pfam" id="PF00784">
    <property type="entry name" value="MyTH4"/>
    <property type="match status" value="1"/>
</dbReference>
<keyword evidence="5" id="KW-1185">Reference proteome</keyword>
<dbReference type="PROSITE" id="PS51016">
    <property type="entry name" value="MYTH4"/>
    <property type="match status" value="1"/>
</dbReference>
<comment type="caution">
    <text evidence="4">The sequence shown here is derived from an EMBL/GenBank/DDBJ whole genome shotgun (WGS) entry which is preliminary data.</text>
</comment>
<proteinExistence type="predicted"/>
<reference evidence="4 5" key="1">
    <citation type="journal article" date="2015" name="Genome Biol. Evol.">
        <title>Comparative Genomics of a Bacterivorous Green Alga Reveals Evolutionary Causalities and Consequences of Phago-Mixotrophic Mode of Nutrition.</title>
        <authorList>
            <person name="Burns J.A."/>
            <person name="Paasch A."/>
            <person name="Narechania A."/>
            <person name="Kim E."/>
        </authorList>
    </citation>
    <scope>NUCLEOTIDE SEQUENCE [LARGE SCALE GENOMIC DNA]</scope>
    <source>
        <strain evidence="4 5">PLY_AMNH</strain>
    </source>
</reference>
<evidence type="ECO:0000256" key="2">
    <source>
        <dbReference type="SAM" id="MobiDB-lite"/>
    </source>
</evidence>
<dbReference type="Gene3D" id="1.25.40.530">
    <property type="entry name" value="MyTH4 domain"/>
    <property type="match status" value="1"/>
</dbReference>
<dbReference type="GO" id="GO:0005856">
    <property type="term" value="C:cytoskeleton"/>
    <property type="evidence" value="ECO:0007669"/>
    <property type="project" value="InterPro"/>
</dbReference>
<dbReference type="GO" id="GO:0005096">
    <property type="term" value="F:GTPase activator activity"/>
    <property type="evidence" value="ECO:0007669"/>
    <property type="project" value="TreeGrafter"/>
</dbReference>
<dbReference type="InterPro" id="IPR038185">
    <property type="entry name" value="MyTH4_dom_sf"/>
</dbReference>
<feature type="domain" description="MyTH4" evidence="3">
    <location>
        <begin position="390"/>
        <end position="556"/>
    </location>
</feature>
<feature type="compositionally biased region" description="Basic residues" evidence="2">
    <location>
        <begin position="347"/>
        <end position="357"/>
    </location>
</feature>
<dbReference type="SMART" id="SM00139">
    <property type="entry name" value="MyTH4"/>
    <property type="match status" value="1"/>
</dbReference>
<name>A0AAE0GQI9_9CHLO</name>